<dbReference type="GO" id="GO:0000981">
    <property type="term" value="F:DNA-binding transcription factor activity, RNA polymerase II-specific"/>
    <property type="evidence" value="ECO:0007669"/>
    <property type="project" value="TreeGrafter"/>
</dbReference>
<evidence type="ECO:0000256" key="4">
    <source>
        <dbReference type="ARBA" id="ARBA00022833"/>
    </source>
</evidence>
<name>A0A8C5APY8_GADMO</name>
<dbReference type="InterPro" id="IPR036236">
    <property type="entry name" value="Znf_C2H2_sf"/>
</dbReference>
<dbReference type="Gene3D" id="3.30.160.60">
    <property type="entry name" value="Classic Zinc Finger"/>
    <property type="match status" value="10"/>
</dbReference>
<feature type="region of interest" description="Disordered" evidence="7">
    <location>
        <begin position="720"/>
        <end position="740"/>
    </location>
</feature>
<dbReference type="InterPro" id="IPR050527">
    <property type="entry name" value="Snail/Krueppel_Znf"/>
</dbReference>
<evidence type="ECO:0000256" key="7">
    <source>
        <dbReference type="SAM" id="MobiDB-lite"/>
    </source>
</evidence>
<dbReference type="InterPro" id="IPR013087">
    <property type="entry name" value="Znf_C2H2_type"/>
</dbReference>
<dbReference type="GeneTree" id="ENSGT01150000286971"/>
<dbReference type="SUPFAM" id="SSF57667">
    <property type="entry name" value="beta-beta-alpha zinc fingers"/>
    <property type="match status" value="5"/>
</dbReference>
<dbReference type="Ensembl" id="ENSGMOT00000045103.1">
    <property type="protein sequence ID" value="ENSGMOP00000035197.1"/>
    <property type="gene ID" value="ENSGMOG00000035963.1"/>
</dbReference>
<dbReference type="PROSITE" id="PS00028">
    <property type="entry name" value="ZINC_FINGER_C2H2_1"/>
    <property type="match status" value="9"/>
</dbReference>
<feature type="domain" description="C2H2-type" evidence="8">
    <location>
        <begin position="707"/>
        <end position="734"/>
    </location>
</feature>
<dbReference type="PROSITE" id="PS50157">
    <property type="entry name" value="ZINC_FINGER_C2H2_2"/>
    <property type="match status" value="9"/>
</dbReference>
<organism evidence="9 10">
    <name type="scientific">Gadus morhua</name>
    <name type="common">Atlantic cod</name>
    <dbReference type="NCBI Taxonomy" id="8049"/>
    <lineage>
        <taxon>Eukaryota</taxon>
        <taxon>Metazoa</taxon>
        <taxon>Chordata</taxon>
        <taxon>Craniata</taxon>
        <taxon>Vertebrata</taxon>
        <taxon>Euteleostomi</taxon>
        <taxon>Actinopterygii</taxon>
        <taxon>Neopterygii</taxon>
        <taxon>Teleostei</taxon>
        <taxon>Neoteleostei</taxon>
        <taxon>Acanthomorphata</taxon>
        <taxon>Zeiogadaria</taxon>
        <taxon>Gadariae</taxon>
        <taxon>Gadiformes</taxon>
        <taxon>Gadoidei</taxon>
        <taxon>Gadidae</taxon>
        <taxon>Gadus</taxon>
    </lineage>
</organism>
<feature type="domain" description="C2H2-type" evidence="8">
    <location>
        <begin position="511"/>
        <end position="538"/>
    </location>
</feature>
<dbReference type="AlphaFoldDB" id="A0A8C5APY8"/>
<dbReference type="GO" id="GO:0008270">
    <property type="term" value="F:zinc ion binding"/>
    <property type="evidence" value="ECO:0007669"/>
    <property type="project" value="UniProtKB-KW"/>
</dbReference>
<feature type="domain" description="C2H2-type" evidence="8">
    <location>
        <begin position="679"/>
        <end position="706"/>
    </location>
</feature>
<feature type="domain" description="C2H2-type" evidence="8">
    <location>
        <begin position="595"/>
        <end position="622"/>
    </location>
</feature>
<reference evidence="9" key="1">
    <citation type="submission" date="2025-08" db="UniProtKB">
        <authorList>
            <consortium name="Ensembl"/>
        </authorList>
    </citation>
    <scope>IDENTIFICATION</scope>
</reference>
<evidence type="ECO:0000259" key="8">
    <source>
        <dbReference type="PROSITE" id="PS50157"/>
    </source>
</evidence>
<dbReference type="Pfam" id="PF00096">
    <property type="entry name" value="zf-C2H2"/>
    <property type="match status" value="9"/>
</dbReference>
<proteinExistence type="predicted"/>
<keyword evidence="4" id="KW-0862">Zinc</keyword>
<reference evidence="9" key="2">
    <citation type="submission" date="2025-09" db="UniProtKB">
        <authorList>
            <consortium name="Ensembl"/>
        </authorList>
    </citation>
    <scope>IDENTIFICATION</scope>
</reference>
<feature type="domain" description="C2H2-type" evidence="8">
    <location>
        <begin position="623"/>
        <end position="650"/>
    </location>
</feature>
<evidence type="ECO:0000313" key="9">
    <source>
        <dbReference type="Ensembl" id="ENSGMOP00000035197.1"/>
    </source>
</evidence>
<feature type="domain" description="C2H2-type" evidence="8">
    <location>
        <begin position="567"/>
        <end position="594"/>
    </location>
</feature>
<dbReference type="GO" id="GO:0005634">
    <property type="term" value="C:nucleus"/>
    <property type="evidence" value="ECO:0007669"/>
    <property type="project" value="UniProtKB-SubCell"/>
</dbReference>
<feature type="domain" description="C2H2-type" evidence="8">
    <location>
        <begin position="483"/>
        <end position="510"/>
    </location>
</feature>
<dbReference type="PANTHER" id="PTHR24388">
    <property type="entry name" value="ZINC FINGER PROTEIN"/>
    <property type="match status" value="1"/>
</dbReference>
<evidence type="ECO:0000256" key="2">
    <source>
        <dbReference type="ARBA" id="ARBA00022737"/>
    </source>
</evidence>
<feature type="region of interest" description="Disordered" evidence="7">
    <location>
        <begin position="131"/>
        <end position="159"/>
    </location>
</feature>
<evidence type="ECO:0000256" key="3">
    <source>
        <dbReference type="ARBA" id="ARBA00022771"/>
    </source>
</evidence>
<dbReference type="GO" id="GO:1990837">
    <property type="term" value="F:sequence-specific double-stranded DNA binding"/>
    <property type="evidence" value="ECO:0007669"/>
    <property type="project" value="UniProtKB-ARBA"/>
</dbReference>
<keyword evidence="2" id="KW-0677">Repeat</keyword>
<sequence length="740" mass="82353">MSINMSPCGPNLEEQLSSIMNVLARAAVSEISQLFSEGSATLRLQITRSLKENQALRMRMKVIRSELFSLRLQTRSNASCAATGCALARANISKPRGNDGNRQEPGMVSSQMPHLLVYHSQTSICSKQDCDDFGDRSTQRDATSDSLHVDAPGSSHMSSHSEELRILSVHGKGEGPLALDGHDTLFNASELEALDSLSADHSVDKSLERGEQLVRHEELTGQQTPDTILIKEEEDIGGGMPAVEDCDDFGDRSTQRGATSDSLHVDAPGSYQMSSHSEELRILSVHGKGEGPLALHGHDALFTVSELEALNSLSADHSVVKSLELGEELTVQQTPDTVLIQDEEEICGGMPTAEDCDDFGDRSTQRGATSDGLHVDAPGSSHMSSHSEELRILSVHGKREGPLALHSHDALFTVSELEALNSLSADHSVAKSLERGEQLVHREELAAHRGGGKDPPGVLSGQGLPDNTNMTNHMRTHTGEKPYGCNQCKKRFKLKDSLKSHMRTHSGEKPYRCDQCVKRFRRSSHLTVHMRTHSGEKPYRCDQCVKSFSQTSDLKVHMRTHSGEKPYRCDQCLKHFSTSSYLKIHMRTHSGEKPYSCDQCVKRFSQSSHLKIHMRTHSGEKPYRCDQCSRRFRRSSHLKSHMRTHSREKPYRCDQCVKCFGQTSDLKVHMRTHSGEKPYQCDQCEKRFSTSSNLKIHMRTHSGEKPYRCDQCVKRFSTSSDLKKHMRTHPGRSPTGVTNA</sequence>
<accession>A0A8C5APY8</accession>
<feature type="region of interest" description="Disordered" evidence="7">
    <location>
        <begin position="353"/>
        <end position="384"/>
    </location>
</feature>
<keyword evidence="5" id="KW-0539">Nucleus</keyword>
<evidence type="ECO:0000313" key="10">
    <source>
        <dbReference type="Proteomes" id="UP000694546"/>
    </source>
</evidence>
<keyword evidence="3 6" id="KW-0863">Zinc-finger</keyword>
<feature type="region of interest" description="Disordered" evidence="7">
    <location>
        <begin position="247"/>
        <end position="271"/>
    </location>
</feature>
<dbReference type="PANTHER" id="PTHR24388:SF53">
    <property type="entry name" value="CHORION TRANSCRIPTION FACTOR CF2-RELATED"/>
    <property type="match status" value="1"/>
</dbReference>
<keyword evidence="10" id="KW-1185">Reference proteome</keyword>
<dbReference type="Proteomes" id="UP000694546">
    <property type="component" value="Chromosome 7"/>
</dbReference>
<protein>
    <recommendedName>
        <fullName evidence="8">C2H2-type domain-containing protein</fullName>
    </recommendedName>
</protein>
<feature type="domain" description="C2H2-type" evidence="8">
    <location>
        <begin position="539"/>
        <end position="566"/>
    </location>
</feature>
<evidence type="ECO:0000256" key="6">
    <source>
        <dbReference type="PROSITE-ProRule" id="PRU00042"/>
    </source>
</evidence>
<dbReference type="SMART" id="SM00355">
    <property type="entry name" value="ZnF_C2H2"/>
    <property type="match status" value="9"/>
</dbReference>
<keyword evidence="1" id="KW-0479">Metal-binding</keyword>
<evidence type="ECO:0000256" key="1">
    <source>
        <dbReference type="ARBA" id="ARBA00022723"/>
    </source>
</evidence>
<feature type="domain" description="C2H2-type" evidence="8">
    <location>
        <begin position="651"/>
        <end position="678"/>
    </location>
</feature>
<feature type="compositionally biased region" description="Basic and acidic residues" evidence="7">
    <location>
        <begin position="131"/>
        <end position="143"/>
    </location>
</feature>
<evidence type="ECO:0000256" key="5">
    <source>
        <dbReference type="ARBA" id="ARBA00023242"/>
    </source>
</evidence>